<keyword evidence="1" id="KW-0175">Coiled coil</keyword>
<evidence type="ECO:0000313" key="3">
    <source>
        <dbReference type="Proteomes" id="UP000688137"/>
    </source>
</evidence>
<reference evidence="2" key="1">
    <citation type="submission" date="2021-01" db="EMBL/GenBank/DDBJ databases">
        <authorList>
            <consortium name="Genoscope - CEA"/>
            <person name="William W."/>
        </authorList>
    </citation>
    <scope>NUCLEOTIDE SEQUENCE</scope>
</reference>
<dbReference type="Proteomes" id="UP000688137">
    <property type="component" value="Unassembled WGS sequence"/>
</dbReference>
<protein>
    <submittedName>
        <fullName evidence="2">Uncharacterized protein</fullName>
    </submittedName>
</protein>
<dbReference type="EMBL" id="CAJJDM010000172">
    <property type="protein sequence ID" value="CAD8115642.1"/>
    <property type="molecule type" value="Genomic_DNA"/>
</dbReference>
<organism evidence="2 3">
    <name type="scientific">Paramecium primaurelia</name>
    <dbReference type="NCBI Taxonomy" id="5886"/>
    <lineage>
        <taxon>Eukaryota</taxon>
        <taxon>Sar</taxon>
        <taxon>Alveolata</taxon>
        <taxon>Ciliophora</taxon>
        <taxon>Intramacronucleata</taxon>
        <taxon>Oligohymenophorea</taxon>
        <taxon>Peniculida</taxon>
        <taxon>Parameciidae</taxon>
        <taxon>Paramecium</taxon>
    </lineage>
</organism>
<sequence>MNNNQTSHEIQSCKHGKKSFSITSLQADPNKLRNNKILSNNIQISRGDSMSRMSYVDKEDYIDQIQKLKKENNLLRIELKQVKSQLMYYQKELDSLQSQCQESDNISVPLQQQVKIKQLLKTLQQKETEIDQLKKLLKVDQLNEQQEQLQKLRALCEIQKQKLLNSETEIIIPTKTNILRNLEEDNIRLVQIVTALEEKLKGFDSIKKQNTIFQSKIQNQQKLILQLQLEIRQYKDRDTIFANKVTQQNKQDNVIQKLTTEINKLSQSSQNQQSQIDNLMSNLQNQQDKYEKIIMEKEEEILTLRIKIENINKIMIEDHQGLSEQRNRKNSKNTPLFKPSSFANISGNFKLNQDFVLSSQRSQSATHRKKLVLITKQDLQQVIKILKYQLLINQINLNDIDQHLFCSILQDDDIQLKDLVESIQKSIFKLNYQQAHQLSMYLMDSEDGNETSSKQRIRSIFKTLVDNYQVPSTQEIANIKKELSQIFNEQEFQMIKSQLIVKYGHQIKKFQIYDLFEILQLKDIKLSKQIKEYMEAMFFKLNDQTPNVFQIDQLQLIYSNDV</sequence>
<feature type="coiled-coil region" evidence="1">
    <location>
        <begin position="58"/>
        <end position="314"/>
    </location>
</feature>
<keyword evidence="3" id="KW-1185">Reference proteome</keyword>
<name>A0A8S1QJ08_PARPR</name>
<evidence type="ECO:0000256" key="1">
    <source>
        <dbReference type="SAM" id="Coils"/>
    </source>
</evidence>
<proteinExistence type="predicted"/>
<gene>
    <name evidence="2" type="ORF">PPRIM_AZ9-3.1.T1650084</name>
</gene>
<comment type="caution">
    <text evidence="2">The sequence shown here is derived from an EMBL/GenBank/DDBJ whole genome shotgun (WGS) entry which is preliminary data.</text>
</comment>
<accession>A0A8S1QJ08</accession>
<evidence type="ECO:0000313" key="2">
    <source>
        <dbReference type="EMBL" id="CAD8115642.1"/>
    </source>
</evidence>
<dbReference type="AlphaFoldDB" id="A0A8S1QJ08"/>
<dbReference type="OMA" id="EYMEAMF"/>